<comment type="caution">
    <text evidence="2">The sequence shown here is derived from an EMBL/GenBank/DDBJ whole genome shotgun (WGS) entry which is preliminary data.</text>
</comment>
<keyword evidence="3" id="KW-1185">Reference proteome</keyword>
<dbReference type="EMBL" id="BAABBN010000012">
    <property type="protein sequence ID" value="GAA3936731.1"/>
    <property type="molecule type" value="Genomic_DNA"/>
</dbReference>
<gene>
    <name evidence="2" type="ORF">GCM10022277_36390</name>
</gene>
<dbReference type="RefSeq" id="WP_344800039.1">
    <property type="nucleotide sequence ID" value="NZ_BAABBN010000012.1"/>
</dbReference>
<sequence length="433" mass="49253">MTDLSPRVNTPFRINLEQQKKRAKALLKDIHASDESGIARLHRNHPQYSKNNHAKPAETAKLSDAQFVIARELGLPSWPKLKAHVEAMQCAVKTINSKNKPQDSDLKTLHIRCGTDLQNTLPLAGFVGDFLEYSDPVCQGPVPNDPSLIDVRVDYLTSAYGPYIQQSRNQILEDLTSEENRLETAAQTYERVVLWFEHDTYDQLILARILAHFAENQRPNVFEIVSINHFPGSERFIGLGQLPPEAIWLLWNDRKPVSQQQLNLGQRTWNAFQSPNPTALANIRLEDTSVLPNLANAIQRHLQELPSTANGLSLTEQIILEMLKEESRTAGKLFGLLTREREPLPWLGDIMFWYILESLAKSSNPAVRISTDQPKTEWPHRQVEITNTGLALLAKESDWLTMNPPERWLGGVHIDPQSSCWRWDQAPEKLILK</sequence>
<dbReference type="Pfam" id="PF08874">
    <property type="entry name" value="DUF1835"/>
    <property type="match status" value="1"/>
</dbReference>
<evidence type="ECO:0000313" key="2">
    <source>
        <dbReference type="EMBL" id="GAA3936731.1"/>
    </source>
</evidence>
<proteinExistence type="predicted"/>
<name>A0ABP7N4H4_9GAMM</name>
<dbReference type="InterPro" id="IPR014973">
    <property type="entry name" value="DUF1835"/>
</dbReference>
<evidence type="ECO:0000313" key="3">
    <source>
        <dbReference type="Proteomes" id="UP001501565"/>
    </source>
</evidence>
<feature type="domain" description="DUF1835" evidence="1">
    <location>
        <begin position="110"/>
        <end position="217"/>
    </location>
</feature>
<dbReference type="Proteomes" id="UP001501565">
    <property type="component" value="Unassembled WGS sequence"/>
</dbReference>
<reference evidence="3" key="1">
    <citation type="journal article" date="2019" name="Int. J. Syst. Evol. Microbiol.">
        <title>The Global Catalogue of Microorganisms (GCM) 10K type strain sequencing project: providing services to taxonomists for standard genome sequencing and annotation.</title>
        <authorList>
            <consortium name="The Broad Institute Genomics Platform"/>
            <consortium name="The Broad Institute Genome Sequencing Center for Infectious Disease"/>
            <person name="Wu L."/>
            <person name="Ma J."/>
        </authorList>
    </citation>
    <scope>NUCLEOTIDE SEQUENCE [LARGE SCALE GENOMIC DNA]</scope>
    <source>
        <strain evidence="3">JCM 17551</strain>
    </source>
</reference>
<protein>
    <submittedName>
        <fullName evidence="2">DUF1835 domain-containing protein</fullName>
    </submittedName>
</protein>
<evidence type="ECO:0000259" key="1">
    <source>
        <dbReference type="Pfam" id="PF08874"/>
    </source>
</evidence>
<accession>A0ABP7N4H4</accession>
<organism evidence="2 3">
    <name type="scientific">Litoribacillus peritrichatus</name>
    <dbReference type="NCBI Taxonomy" id="718191"/>
    <lineage>
        <taxon>Bacteria</taxon>
        <taxon>Pseudomonadati</taxon>
        <taxon>Pseudomonadota</taxon>
        <taxon>Gammaproteobacteria</taxon>
        <taxon>Oceanospirillales</taxon>
        <taxon>Oceanospirillaceae</taxon>
        <taxon>Litoribacillus</taxon>
    </lineage>
</organism>